<evidence type="ECO:0000313" key="4">
    <source>
        <dbReference type="EMBL" id="KCW72447.1"/>
    </source>
</evidence>
<comment type="similarity">
    <text evidence="1">Belongs to the ABI family.</text>
</comment>
<dbReference type="Gene3D" id="6.10.140.1620">
    <property type="match status" value="1"/>
</dbReference>
<dbReference type="Gramene" id="KCW72448">
    <property type="protein sequence ID" value="KCW72448"/>
    <property type="gene ID" value="EUGRSUZ_E00893"/>
</dbReference>
<gene>
    <name evidence="4" type="ORF">EUGRSUZ_E00893</name>
</gene>
<name>A0A059C280_EUCGR</name>
<feature type="region of interest" description="Disordered" evidence="3">
    <location>
        <begin position="198"/>
        <end position="220"/>
    </location>
</feature>
<feature type="compositionally biased region" description="Polar residues" evidence="3">
    <location>
        <begin position="198"/>
        <end position="214"/>
    </location>
</feature>
<evidence type="ECO:0000256" key="1">
    <source>
        <dbReference type="ARBA" id="ARBA00010020"/>
    </source>
</evidence>
<proteinExistence type="inferred from homology"/>
<accession>A0A059C280</accession>
<evidence type="ECO:0000256" key="3">
    <source>
        <dbReference type="SAM" id="MobiDB-lite"/>
    </source>
</evidence>
<dbReference type="InterPro" id="IPR028457">
    <property type="entry name" value="ABI"/>
</dbReference>
<evidence type="ECO:0000256" key="2">
    <source>
        <dbReference type="ARBA" id="ARBA00025223"/>
    </source>
</evidence>
<dbReference type="PANTHER" id="PTHR10460">
    <property type="entry name" value="ABL INTERACTOR FAMILY MEMBER"/>
    <property type="match status" value="1"/>
</dbReference>
<dbReference type="PANTHER" id="PTHR10460:SF10">
    <property type="entry name" value="PROTEIN ABIL3"/>
    <property type="match status" value="1"/>
</dbReference>
<sequence>MMDACQSPPSFSSPQGASHYDELSMKESLIFSDNLKDLKDLRKQLYSAAEYFELSYNGQDHKQIVVNTLRDYTTKAFINTVDHLGSMTYKVNSLLDDKIGEASAIDLKFSCVQQRRRMCEMSVDHGGLSQQSLAIRTPKHHMRYILPVSKAKDGGDNKNLRYCVTNEVNGEISAEVYPRNIETSASIVRRRHLATQFPQSSRTGPFSFASTLSNKKAGRY</sequence>
<dbReference type="Gramene" id="KCW72447">
    <property type="protein sequence ID" value="KCW72447"/>
    <property type="gene ID" value="EUGRSUZ_E00893"/>
</dbReference>
<dbReference type="AlphaFoldDB" id="A0A059C280"/>
<comment type="function">
    <text evidence="2">Involved in regulation of actin and microtubule organization. Part of a WAVE complex that activates the Arp2/3 complex.</text>
</comment>
<dbReference type="EMBL" id="KK198757">
    <property type="protein sequence ID" value="KCW72448.1"/>
    <property type="molecule type" value="Genomic_DNA"/>
</dbReference>
<protein>
    <submittedName>
        <fullName evidence="4">Uncharacterized protein</fullName>
    </submittedName>
</protein>
<dbReference type="EMBL" id="KK198757">
    <property type="protein sequence ID" value="KCW72447.1"/>
    <property type="molecule type" value="Genomic_DNA"/>
</dbReference>
<organism evidence="4">
    <name type="scientific">Eucalyptus grandis</name>
    <name type="common">Flooded gum</name>
    <dbReference type="NCBI Taxonomy" id="71139"/>
    <lineage>
        <taxon>Eukaryota</taxon>
        <taxon>Viridiplantae</taxon>
        <taxon>Streptophyta</taxon>
        <taxon>Embryophyta</taxon>
        <taxon>Tracheophyta</taxon>
        <taxon>Spermatophyta</taxon>
        <taxon>Magnoliopsida</taxon>
        <taxon>eudicotyledons</taxon>
        <taxon>Gunneridae</taxon>
        <taxon>Pentapetalae</taxon>
        <taxon>rosids</taxon>
        <taxon>malvids</taxon>
        <taxon>Myrtales</taxon>
        <taxon>Myrtaceae</taxon>
        <taxon>Myrtoideae</taxon>
        <taxon>Eucalypteae</taxon>
        <taxon>Eucalyptus</taxon>
    </lineage>
</organism>
<dbReference type="STRING" id="71139.A0A059C280"/>
<reference evidence="4" key="1">
    <citation type="submission" date="2013-07" db="EMBL/GenBank/DDBJ databases">
        <title>The genome of Eucalyptus grandis.</title>
        <authorList>
            <person name="Schmutz J."/>
            <person name="Hayes R."/>
            <person name="Myburg A."/>
            <person name="Tuskan G."/>
            <person name="Grattapaglia D."/>
            <person name="Rokhsar D.S."/>
        </authorList>
    </citation>
    <scope>NUCLEOTIDE SEQUENCE</scope>
    <source>
        <tissue evidence="4">Leaf extractions</tissue>
    </source>
</reference>